<evidence type="ECO:0000313" key="12">
    <source>
        <dbReference type="EMBL" id="RYC71023.1"/>
    </source>
</evidence>
<comment type="caution">
    <text evidence="12">The sequence shown here is derived from an EMBL/GenBank/DDBJ whole genome shotgun (WGS) entry which is preliminary data.</text>
</comment>
<dbReference type="GO" id="GO:0030245">
    <property type="term" value="P:cellulose catabolic process"/>
    <property type="evidence" value="ECO:0007669"/>
    <property type="project" value="UniProtKB-KW"/>
</dbReference>
<dbReference type="AlphaFoldDB" id="A0A4Q2UMZ9"/>
<dbReference type="InterPro" id="IPR033132">
    <property type="entry name" value="GH_1_N_CS"/>
</dbReference>
<evidence type="ECO:0000256" key="10">
    <source>
        <dbReference type="PIRSR" id="PIRSR617736-2"/>
    </source>
</evidence>
<dbReference type="InterPro" id="IPR017853">
    <property type="entry name" value="GH"/>
</dbReference>
<dbReference type="PROSITE" id="PS00653">
    <property type="entry name" value="GLYCOSYL_HYDROL_F1_2"/>
    <property type="match status" value="1"/>
</dbReference>
<keyword evidence="13" id="KW-1185">Reference proteome</keyword>
<evidence type="ECO:0000256" key="11">
    <source>
        <dbReference type="RuleBase" id="RU361175"/>
    </source>
</evidence>
<dbReference type="FunFam" id="3.20.20.80:FF:000004">
    <property type="entry name" value="Beta-glucosidase 6-phospho-beta-glucosidase"/>
    <property type="match status" value="1"/>
</dbReference>
<dbReference type="GO" id="GO:0008422">
    <property type="term" value="F:beta-glucosidase activity"/>
    <property type="evidence" value="ECO:0007669"/>
    <property type="project" value="UniProtKB-EC"/>
</dbReference>
<dbReference type="EC" id="3.2.1.21" evidence="3 11"/>
<feature type="binding site" evidence="10">
    <location>
        <position position="179"/>
    </location>
    <ligand>
        <name>substrate</name>
    </ligand>
</feature>
<feature type="active site" description="Nucleophile" evidence="9">
    <location>
        <position position="412"/>
    </location>
</feature>
<gene>
    <name evidence="12" type="ORF">EQG79_02425</name>
</gene>
<dbReference type="SUPFAM" id="SSF51445">
    <property type="entry name" value="(Trans)glycosidases"/>
    <property type="match status" value="1"/>
</dbReference>
<evidence type="ECO:0000256" key="7">
    <source>
        <dbReference type="ARBA" id="ARBA00023295"/>
    </source>
</evidence>
<dbReference type="InterPro" id="IPR001360">
    <property type="entry name" value="Glyco_hydro_1"/>
</dbReference>
<keyword evidence="6" id="KW-0119">Carbohydrate metabolism</keyword>
<comment type="similarity">
    <text evidence="2 11">Belongs to the glycosyl hydrolase 1 family.</text>
</comment>
<keyword evidence="8" id="KW-0624">Polysaccharide degradation</keyword>
<evidence type="ECO:0000256" key="4">
    <source>
        <dbReference type="ARBA" id="ARBA00022801"/>
    </source>
</evidence>
<dbReference type="PRINTS" id="PR00131">
    <property type="entry name" value="GLHYDRLASE1"/>
</dbReference>
<reference evidence="12 13" key="1">
    <citation type="submission" date="2019-01" db="EMBL/GenBank/DDBJ databases">
        <title>Spirosoma flava sp. nov., a propanil-degrading bacterium isolated from herbicide-contaminated soil.</title>
        <authorList>
            <person name="Zhang L."/>
            <person name="Jiang J.-D."/>
        </authorList>
    </citation>
    <scope>NUCLEOTIDE SEQUENCE [LARGE SCALE GENOMIC DNA]</scope>
    <source>
        <strain evidence="12 13">TY50</strain>
    </source>
</reference>
<evidence type="ECO:0000256" key="6">
    <source>
        <dbReference type="ARBA" id="ARBA00023277"/>
    </source>
</evidence>
<protein>
    <recommendedName>
        <fullName evidence="3 11">Beta-glucosidase</fullName>
        <ecNumber evidence="3 11">3.2.1.21</ecNumber>
    </recommendedName>
</protein>
<evidence type="ECO:0000256" key="3">
    <source>
        <dbReference type="ARBA" id="ARBA00012744"/>
    </source>
</evidence>
<comment type="catalytic activity">
    <reaction evidence="1 11">
        <text>Hydrolysis of terminal, non-reducing beta-D-glucosyl residues with release of beta-D-glucose.</text>
        <dbReference type="EC" id="3.2.1.21"/>
    </reaction>
</comment>
<sequence>MGCFAGWPPAPRRCHIKLLLRPNPLRLFDRYVFIASPSILSTHQPPRTDTPPLLNRPAFGTDFIWGTATAAYQIEGAVDRDGRGPSIWDTFSKQKGKIKTGEHADIACEFYDRYESDLRLHKELGLDHFRFSLSWSRILPDGTAPPRGGRINEAGLAFYDRLIDHCLRLGLTPWITLYHWDLPLALENQGGWPNRQIVDWFTDFVDVCTKAYGHKVKHWIVLNEPLAFSVLGYFTGQHAPGRRGFWNLLPVIHNTALAQAEGGRMVRQNVPDAQIGTAFSCSPVDPFTPRDQNAAARVDALMNRLFIEPALGLGYPSDTLPFLSDIARKVAKPGDMERLAFDFDFIGLQHYFRAVVEQSLFMPYLWAKEVTALRRGVPVITEMGWEVYPDSMYRIIRQFSQYAGIKKLIITESGAAFYDTVQHGMVNDTARTEYHQQYLTQVLRARQEGLPVDGYFAWTFLDNFEWAEGYRPRFGLVYVDFRTQQRIVKASGRWFQQFLTAENETSKRL</sequence>
<evidence type="ECO:0000256" key="9">
    <source>
        <dbReference type="PIRSR" id="PIRSR617736-1"/>
    </source>
</evidence>
<feature type="binding site" evidence="10">
    <location>
        <position position="458"/>
    </location>
    <ligand>
        <name>substrate</name>
    </ligand>
</feature>
<feature type="binding site" evidence="10">
    <location>
        <position position="73"/>
    </location>
    <ligand>
        <name>substrate</name>
    </ligand>
</feature>
<evidence type="ECO:0000256" key="2">
    <source>
        <dbReference type="ARBA" id="ARBA00010838"/>
    </source>
</evidence>
<dbReference type="NCBIfam" id="TIGR03356">
    <property type="entry name" value="BGL"/>
    <property type="match status" value="1"/>
</dbReference>
<dbReference type="EMBL" id="SBLB01000001">
    <property type="protein sequence ID" value="RYC71023.1"/>
    <property type="molecule type" value="Genomic_DNA"/>
</dbReference>
<feature type="binding site" evidence="10">
    <location>
        <begin position="465"/>
        <end position="466"/>
    </location>
    <ligand>
        <name>substrate</name>
    </ligand>
</feature>
<evidence type="ECO:0000256" key="1">
    <source>
        <dbReference type="ARBA" id="ARBA00000448"/>
    </source>
</evidence>
<dbReference type="PANTHER" id="PTHR10353">
    <property type="entry name" value="GLYCOSYL HYDROLASE"/>
    <property type="match status" value="1"/>
</dbReference>
<feature type="binding site" evidence="10">
    <location>
        <position position="223"/>
    </location>
    <ligand>
        <name>substrate</name>
    </ligand>
</feature>
<keyword evidence="4 11" id="KW-0378">Hydrolase</keyword>
<keyword evidence="7 11" id="KW-0326">Glycosidase</keyword>
<dbReference type="Gene3D" id="3.20.20.80">
    <property type="entry name" value="Glycosidases"/>
    <property type="match status" value="1"/>
</dbReference>
<evidence type="ECO:0000256" key="5">
    <source>
        <dbReference type="ARBA" id="ARBA00023001"/>
    </source>
</evidence>
<feature type="binding site" evidence="10">
    <location>
        <position position="351"/>
    </location>
    <ligand>
        <name>substrate</name>
    </ligand>
</feature>
<dbReference type="PANTHER" id="PTHR10353:SF36">
    <property type="entry name" value="LP05116P"/>
    <property type="match status" value="1"/>
</dbReference>
<accession>A0A4Q2UMZ9</accession>
<organism evidence="12 13">
    <name type="scientific">Spirosoma sordidisoli</name>
    <dbReference type="NCBI Taxonomy" id="2502893"/>
    <lineage>
        <taxon>Bacteria</taxon>
        <taxon>Pseudomonadati</taxon>
        <taxon>Bacteroidota</taxon>
        <taxon>Cytophagia</taxon>
        <taxon>Cytophagales</taxon>
        <taxon>Cytophagaceae</taxon>
        <taxon>Spirosoma</taxon>
    </lineage>
</organism>
<evidence type="ECO:0000313" key="13">
    <source>
        <dbReference type="Proteomes" id="UP000290407"/>
    </source>
</evidence>
<evidence type="ECO:0000256" key="8">
    <source>
        <dbReference type="ARBA" id="ARBA00023326"/>
    </source>
</evidence>
<dbReference type="InterPro" id="IPR017736">
    <property type="entry name" value="Glyco_hydro_1_beta-glucosidase"/>
</dbReference>
<proteinExistence type="inferred from homology"/>
<name>A0A4Q2UMZ9_9BACT</name>
<dbReference type="Proteomes" id="UP000290407">
    <property type="component" value="Unassembled WGS sequence"/>
</dbReference>
<keyword evidence="5" id="KW-0136">Cellulose degradation</keyword>
<feature type="active site" description="Proton donor" evidence="9">
    <location>
        <position position="224"/>
    </location>
</feature>
<dbReference type="Pfam" id="PF00232">
    <property type="entry name" value="Glyco_hydro_1"/>
    <property type="match status" value="1"/>
</dbReference>